<dbReference type="PROSITE" id="PS00107">
    <property type="entry name" value="PROTEIN_KINASE_ATP"/>
    <property type="match status" value="1"/>
</dbReference>
<dbReference type="PANTHER" id="PTHR44899">
    <property type="entry name" value="CAMK FAMILY PROTEIN KINASE"/>
    <property type="match status" value="1"/>
</dbReference>
<dbReference type="Gene3D" id="3.30.200.20">
    <property type="entry name" value="Phosphorylase Kinase, domain 1"/>
    <property type="match status" value="1"/>
</dbReference>
<dbReference type="eggNOG" id="KOG0589">
    <property type="taxonomic scope" value="Eukaryota"/>
</dbReference>
<dbReference type="PROSITE" id="PS50011">
    <property type="entry name" value="PROTEIN_KINASE_DOM"/>
    <property type="match status" value="1"/>
</dbReference>
<dbReference type="InterPro" id="IPR008271">
    <property type="entry name" value="Ser/Thr_kinase_AS"/>
</dbReference>
<dbReference type="GO" id="GO:0005737">
    <property type="term" value="C:cytoplasm"/>
    <property type="evidence" value="ECO:0000318"/>
    <property type="project" value="GO_Central"/>
</dbReference>
<evidence type="ECO:0000256" key="9">
    <source>
        <dbReference type="ARBA" id="ARBA00048679"/>
    </source>
</evidence>
<dbReference type="GO" id="GO:0004674">
    <property type="term" value="F:protein serine/threonine kinase activity"/>
    <property type="evidence" value="ECO:0000318"/>
    <property type="project" value="GO_Central"/>
</dbReference>
<dbReference type="GO" id="GO:0005524">
    <property type="term" value="F:ATP binding"/>
    <property type="evidence" value="ECO:0007669"/>
    <property type="project" value="UniProtKB-UniRule"/>
</dbReference>
<name>B3RWU4_TRIAD</name>
<dbReference type="InterPro" id="IPR000719">
    <property type="entry name" value="Prot_kinase_dom"/>
</dbReference>
<evidence type="ECO:0000256" key="11">
    <source>
        <dbReference type="RuleBase" id="RU000304"/>
    </source>
</evidence>
<evidence type="ECO:0000256" key="1">
    <source>
        <dbReference type="ARBA" id="ARBA00010886"/>
    </source>
</evidence>
<comment type="catalytic activity">
    <reaction evidence="9">
        <text>L-seryl-[protein] + ATP = O-phospho-L-seryl-[protein] + ADP + H(+)</text>
        <dbReference type="Rhea" id="RHEA:17989"/>
        <dbReference type="Rhea" id="RHEA-COMP:9863"/>
        <dbReference type="Rhea" id="RHEA-COMP:11604"/>
        <dbReference type="ChEBI" id="CHEBI:15378"/>
        <dbReference type="ChEBI" id="CHEBI:29999"/>
        <dbReference type="ChEBI" id="CHEBI:30616"/>
        <dbReference type="ChEBI" id="CHEBI:83421"/>
        <dbReference type="ChEBI" id="CHEBI:456216"/>
        <dbReference type="EC" id="2.7.11.1"/>
    </reaction>
</comment>
<dbReference type="InterPro" id="IPR051131">
    <property type="entry name" value="NEK_Ser/Thr_kinase_NIMA"/>
</dbReference>
<dbReference type="EMBL" id="DS985245">
    <property type="protein sequence ID" value="EDV24761.1"/>
    <property type="molecule type" value="Genomic_DNA"/>
</dbReference>
<feature type="binding site" evidence="10">
    <location>
        <position position="35"/>
    </location>
    <ligand>
        <name>ATP</name>
        <dbReference type="ChEBI" id="CHEBI:30616"/>
    </ligand>
</feature>
<evidence type="ECO:0000256" key="2">
    <source>
        <dbReference type="ARBA" id="ARBA00012513"/>
    </source>
</evidence>
<keyword evidence="5 10" id="KW-0547">Nucleotide-binding</keyword>
<feature type="domain" description="Protein kinase" evidence="12">
    <location>
        <begin position="6"/>
        <end position="261"/>
    </location>
</feature>
<dbReference type="HOGENOM" id="CLU_000288_63_23_1"/>
<evidence type="ECO:0000259" key="12">
    <source>
        <dbReference type="PROSITE" id="PS50011"/>
    </source>
</evidence>
<dbReference type="Gene3D" id="1.10.510.10">
    <property type="entry name" value="Transferase(Phosphotransferase) domain 1"/>
    <property type="match status" value="1"/>
</dbReference>
<evidence type="ECO:0000313" key="13">
    <source>
        <dbReference type="EMBL" id="EDV24761.1"/>
    </source>
</evidence>
<dbReference type="PROSITE" id="PS00108">
    <property type="entry name" value="PROTEIN_KINASE_ST"/>
    <property type="match status" value="1"/>
</dbReference>
<keyword evidence="14" id="KW-1185">Reference proteome</keyword>
<dbReference type="FunFam" id="3.30.200.20:FF:000097">
    <property type="entry name" value="Probable serine/threonine-protein kinase nek1"/>
    <property type="match status" value="1"/>
</dbReference>
<sequence>MPLDSFNVLKQIGKGSYGEVFLVRHKRGNKKYVMKKIQLKNASTRERKAAQQEALLLKKLIHPNIVSYKDSFQDRTGYLYIIMGFCEGGDVYNYLKNRNGLPIDESQVMVWFMQIALALQFMHSNNILHRDLKTQNIFLTKHDIIKVGDLGIARVLEGSWDLATTRVGTPYYMSPELFSNQPYNHKSDVWALGCCVYEMLTLKHAFSAKDLNSLVYKILNGKVPQMPKQYSTQLGDIVKSTLALDPKNRPSVPQLLRLPYMKRHISQFLQSTDHR</sequence>
<accession>B3RWU4</accession>
<dbReference type="FunFam" id="1.10.510.10:FF:000219">
    <property type="entry name" value="Putative serine/threonine-protein kinase Nek4"/>
    <property type="match status" value="1"/>
</dbReference>
<evidence type="ECO:0000256" key="7">
    <source>
        <dbReference type="ARBA" id="ARBA00022840"/>
    </source>
</evidence>
<dbReference type="InterPro" id="IPR017441">
    <property type="entry name" value="Protein_kinase_ATP_BS"/>
</dbReference>
<dbReference type="AlphaFoldDB" id="B3RWU4"/>
<dbReference type="STRING" id="10228.B3RWU4"/>
<dbReference type="KEGG" id="tad:TRIADDRAFT_25143"/>
<comment type="catalytic activity">
    <reaction evidence="8">
        <text>L-threonyl-[protein] + ATP = O-phospho-L-threonyl-[protein] + ADP + H(+)</text>
        <dbReference type="Rhea" id="RHEA:46608"/>
        <dbReference type="Rhea" id="RHEA-COMP:11060"/>
        <dbReference type="Rhea" id="RHEA-COMP:11605"/>
        <dbReference type="ChEBI" id="CHEBI:15378"/>
        <dbReference type="ChEBI" id="CHEBI:30013"/>
        <dbReference type="ChEBI" id="CHEBI:30616"/>
        <dbReference type="ChEBI" id="CHEBI:61977"/>
        <dbReference type="ChEBI" id="CHEBI:456216"/>
        <dbReference type="EC" id="2.7.11.1"/>
    </reaction>
</comment>
<proteinExistence type="inferred from homology"/>
<dbReference type="RefSeq" id="XP_002112651.1">
    <property type="nucleotide sequence ID" value="XM_002112615.1"/>
</dbReference>
<evidence type="ECO:0000256" key="3">
    <source>
        <dbReference type="ARBA" id="ARBA00022527"/>
    </source>
</evidence>
<keyword evidence="6" id="KW-0418">Kinase</keyword>
<dbReference type="GeneID" id="6754291"/>
<dbReference type="SMART" id="SM00220">
    <property type="entry name" value="S_TKc"/>
    <property type="match status" value="1"/>
</dbReference>
<dbReference type="PhylomeDB" id="B3RWU4"/>
<dbReference type="Proteomes" id="UP000009022">
    <property type="component" value="Unassembled WGS sequence"/>
</dbReference>
<dbReference type="OrthoDB" id="248923at2759"/>
<dbReference type="Pfam" id="PF00069">
    <property type="entry name" value="Pkinase"/>
    <property type="match status" value="1"/>
</dbReference>
<evidence type="ECO:0000256" key="4">
    <source>
        <dbReference type="ARBA" id="ARBA00022679"/>
    </source>
</evidence>
<dbReference type="PANTHER" id="PTHR44899:SF7">
    <property type="entry name" value="NIMA-RELATED KINASE"/>
    <property type="match status" value="1"/>
</dbReference>
<reference evidence="13 14" key="1">
    <citation type="journal article" date="2008" name="Nature">
        <title>The Trichoplax genome and the nature of placozoans.</title>
        <authorList>
            <person name="Srivastava M."/>
            <person name="Begovic E."/>
            <person name="Chapman J."/>
            <person name="Putnam N.H."/>
            <person name="Hellsten U."/>
            <person name="Kawashima T."/>
            <person name="Kuo A."/>
            <person name="Mitros T."/>
            <person name="Salamov A."/>
            <person name="Carpenter M.L."/>
            <person name="Signorovitch A.Y."/>
            <person name="Moreno M.A."/>
            <person name="Kamm K."/>
            <person name="Grimwood J."/>
            <person name="Schmutz J."/>
            <person name="Shapiro H."/>
            <person name="Grigoriev I.V."/>
            <person name="Buss L.W."/>
            <person name="Schierwater B."/>
            <person name="Dellaporta S.L."/>
            <person name="Rokhsar D.S."/>
        </authorList>
    </citation>
    <scope>NUCLEOTIDE SEQUENCE [LARGE SCALE GENOMIC DNA]</scope>
    <source>
        <strain evidence="13 14">Grell-BS-1999</strain>
    </source>
</reference>
<dbReference type="OMA" id="MEEWIHA"/>
<keyword evidence="3 11" id="KW-0723">Serine/threonine-protein kinase</keyword>
<evidence type="ECO:0000313" key="14">
    <source>
        <dbReference type="Proteomes" id="UP000009022"/>
    </source>
</evidence>
<evidence type="ECO:0000256" key="10">
    <source>
        <dbReference type="PROSITE-ProRule" id="PRU10141"/>
    </source>
</evidence>
<organism evidence="13 14">
    <name type="scientific">Trichoplax adhaerens</name>
    <name type="common">Trichoplax reptans</name>
    <dbReference type="NCBI Taxonomy" id="10228"/>
    <lineage>
        <taxon>Eukaryota</taxon>
        <taxon>Metazoa</taxon>
        <taxon>Placozoa</taxon>
        <taxon>Uniplacotomia</taxon>
        <taxon>Trichoplacea</taxon>
        <taxon>Trichoplacidae</taxon>
        <taxon>Trichoplax</taxon>
    </lineage>
</organism>
<dbReference type="InterPro" id="IPR011009">
    <property type="entry name" value="Kinase-like_dom_sf"/>
</dbReference>
<dbReference type="GO" id="GO:0006974">
    <property type="term" value="P:DNA damage response"/>
    <property type="evidence" value="ECO:0000318"/>
    <property type="project" value="GO_Central"/>
</dbReference>
<keyword evidence="4" id="KW-0808">Transferase</keyword>
<keyword evidence="7 10" id="KW-0067">ATP-binding</keyword>
<gene>
    <name evidence="13" type="ORF">TRIADDRAFT_25143</name>
</gene>
<comment type="similarity">
    <text evidence="1">Belongs to the protein kinase superfamily. NEK Ser/Thr protein kinase family. NIMA subfamily.</text>
</comment>
<evidence type="ECO:0000256" key="8">
    <source>
        <dbReference type="ARBA" id="ARBA00047899"/>
    </source>
</evidence>
<evidence type="ECO:0000256" key="5">
    <source>
        <dbReference type="ARBA" id="ARBA00022741"/>
    </source>
</evidence>
<dbReference type="CTD" id="6754291"/>
<dbReference type="SUPFAM" id="SSF56112">
    <property type="entry name" value="Protein kinase-like (PK-like)"/>
    <property type="match status" value="1"/>
</dbReference>
<dbReference type="PIRSF" id="PIRSF000654">
    <property type="entry name" value="Integrin-linked_kinase"/>
    <property type="match status" value="1"/>
</dbReference>
<protein>
    <recommendedName>
        <fullName evidence="2">non-specific serine/threonine protein kinase</fullName>
        <ecNumber evidence="2">2.7.11.1</ecNumber>
    </recommendedName>
</protein>
<dbReference type="EC" id="2.7.11.1" evidence="2"/>
<evidence type="ECO:0000256" key="6">
    <source>
        <dbReference type="ARBA" id="ARBA00022777"/>
    </source>
</evidence>
<dbReference type="InParanoid" id="B3RWU4"/>